<protein>
    <submittedName>
        <fullName evidence="2">Putative ATPase</fullName>
    </submittedName>
</protein>
<dbReference type="OrthoDB" id="104167at2"/>
<proteinExistence type="predicted"/>
<dbReference type="RefSeq" id="WP_103702556.1">
    <property type="nucleotide sequence ID" value="NZ_PQGA01000001.1"/>
</dbReference>
<gene>
    <name evidence="2" type="ORF">B0G62_101724</name>
</gene>
<dbReference type="PANTHER" id="PTHR32182:SF22">
    <property type="entry name" value="ATP-DEPENDENT ENDONUCLEASE, OLD FAMILY-RELATED"/>
    <property type="match status" value="1"/>
</dbReference>
<accession>A0A2S4MNK5</accession>
<dbReference type="GO" id="GO:0005524">
    <property type="term" value="F:ATP binding"/>
    <property type="evidence" value="ECO:0007669"/>
    <property type="project" value="InterPro"/>
</dbReference>
<dbReference type="GO" id="GO:0006302">
    <property type="term" value="P:double-strand break repair"/>
    <property type="evidence" value="ECO:0007669"/>
    <property type="project" value="TreeGrafter"/>
</dbReference>
<dbReference type="Pfam" id="PF13304">
    <property type="entry name" value="AAA_21"/>
    <property type="match status" value="1"/>
</dbReference>
<evidence type="ECO:0000313" key="3">
    <source>
        <dbReference type="Proteomes" id="UP000237381"/>
    </source>
</evidence>
<sequence length="374" mass="42285">MLAISKLTIAGYKSIRELREFELRNLNVLIGANGSGKSNFIGFFRMLAEMSQQRFQLYVAKQGGPDALLHYGRKRTSHMEGALNFAGHAGSYFFKLDPTSDNRLIFDEESVGYGESTSLRNRASEESWLANPDELLNRWRSAGLAIDPAAHEYLIDQLPPIDRLRVYHFHDTSESAKVKQVHPTNDNLRLKSDASNLAPFLRMLREQHKGHYRMIVDSIQLIAPFFEDFVYREDCPETVELEWLEKGNPDTPFKAHVLSDGTLRFICLATLLQQPVALMPPVILLDEPELGLHPFAINILADLLELAAEQTQLIVATQSVELLSALQPEDVIVVDRIDHASRFRRLSEAELGSWLDSYSLGELWEMNVLGGRPA</sequence>
<dbReference type="CDD" id="cd00267">
    <property type="entry name" value="ABC_ATPase"/>
    <property type="match status" value="1"/>
</dbReference>
<dbReference type="PANTHER" id="PTHR32182">
    <property type="entry name" value="DNA REPLICATION AND REPAIR PROTEIN RECF"/>
    <property type="match status" value="1"/>
</dbReference>
<comment type="caution">
    <text evidence="2">The sequence shown here is derived from an EMBL/GenBank/DDBJ whole genome shotgun (WGS) entry which is preliminary data.</text>
</comment>
<evidence type="ECO:0000259" key="1">
    <source>
        <dbReference type="Pfam" id="PF13304"/>
    </source>
</evidence>
<dbReference type="InterPro" id="IPR014555">
    <property type="entry name" value="RecF-like"/>
</dbReference>
<name>A0A2S4MNK5_9BURK</name>
<dbReference type="GO" id="GO:0000731">
    <property type="term" value="P:DNA synthesis involved in DNA repair"/>
    <property type="evidence" value="ECO:0007669"/>
    <property type="project" value="TreeGrafter"/>
</dbReference>
<reference evidence="2 3" key="1">
    <citation type="submission" date="2018-01" db="EMBL/GenBank/DDBJ databases">
        <title>Genomic Encyclopedia of Type Strains, Phase III (KMG-III): the genomes of soil and plant-associated and newly described type strains.</title>
        <authorList>
            <person name="Whitman W."/>
        </authorList>
    </citation>
    <scope>NUCLEOTIDE SEQUENCE [LARGE SCALE GENOMIC DNA]</scope>
    <source>
        <strain evidence="2 3">JCM 18070</strain>
    </source>
</reference>
<dbReference type="GO" id="GO:0016887">
    <property type="term" value="F:ATP hydrolysis activity"/>
    <property type="evidence" value="ECO:0007669"/>
    <property type="project" value="InterPro"/>
</dbReference>
<dbReference type="Gene3D" id="3.40.50.300">
    <property type="entry name" value="P-loop containing nucleotide triphosphate hydrolases"/>
    <property type="match status" value="1"/>
</dbReference>
<dbReference type="AlphaFoldDB" id="A0A2S4MNK5"/>
<dbReference type="EMBL" id="PQGA01000001">
    <property type="protein sequence ID" value="POR56326.1"/>
    <property type="molecule type" value="Genomic_DNA"/>
</dbReference>
<dbReference type="SUPFAM" id="SSF52540">
    <property type="entry name" value="P-loop containing nucleoside triphosphate hydrolases"/>
    <property type="match status" value="1"/>
</dbReference>
<dbReference type="Proteomes" id="UP000237381">
    <property type="component" value="Unassembled WGS sequence"/>
</dbReference>
<feature type="domain" description="ATPase AAA-type core" evidence="1">
    <location>
        <begin position="26"/>
        <end position="324"/>
    </location>
</feature>
<dbReference type="InterPro" id="IPR003959">
    <property type="entry name" value="ATPase_AAA_core"/>
</dbReference>
<organism evidence="2 3">
    <name type="scientific">Paraburkholderia eburnea</name>
    <dbReference type="NCBI Taxonomy" id="1189126"/>
    <lineage>
        <taxon>Bacteria</taxon>
        <taxon>Pseudomonadati</taxon>
        <taxon>Pseudomonadota</taxon>
        <taxon>Betaproteobacteria</taxon>
        <taxon>Burkholderiales</taxon>
        <taxon>Burkholderiaceae</taxon>
        <taxon>Paraburkholderia</taxon>
    </lineage>
</organism>
<dbReference type="InterPro" id="IPR027417">
    <property type="entry name" value="P-loop_NTPase"/>
</dbReference>
<evidence type="ECO:0000313" key="2">
    <source>
        <dbReference type="EMBL" id="POR56326.1"/>
    </source>
</evidence>
<keyword evidence="3" id="KW-1185">Reference proteome</keyword>
<dbReference type="PIRSF" id="PIRSF029347">
    <property type="entry name" value="RecF"/>
    <property type="match status" value="1"/>
</dbReference>